<keyword evidence="5" id="KW-0804">Transcription</keyword>
<evidence type="ECO:0000256" key="1">
    <source>
        <dbReference type="ARBA" id="ARBA00021390"/>
    </source>
</evidence>
<dbReference type="InterPro" id="IPR050313">
    <property type="entry name" value="Carb_Metab_HTH_regulators"/>
</dbReference>
<dbReference type="PRINTS" id="PR00037">
    <property type="entry name" value="HTHLACR"/>
</dbReference>
<protein>
    <recommendedName>
        <fullName evidence="1">Lactose phosphotransferase system repressor</fullName>
    </recommendedName>
</protein>
<dbReference type="PROSITE" id="PS00894">
    <property type="entry name" value="HTH_DEOR_1"/>
    <property type="match status" value="1"/>
</dbReference>
<dbReference type="InterPro" id="IPR036388">
    <property type="entry name" value="WH-like_DNA-bd_sf"/>
</dbReference>
<organism evidence="8 9">
    <name type="scientific">Streptococcus equi subsp. equi</name>
    <dbReference type="NCBI Taxonomy" id="148942"/>
    <lineage>
        <taxon>Bacteria</taxon>
        <taxon>Bacillati</taxon>
        <taxon>Bacillota</taxon>
        <taxon>Bacilli</taxon>
        <taxon>Lactobacillales</taxon>
        <taxon>Streptococcaceae</taxon>
        <taxon>Streptococcus</taxon>
    </lineage>
</organism>
<evidence type="ECO:0000256" key="5">
    <source>
        <dbReference type="ARBA" id="ARBA00023163"/>
    </source>
</evidence>
<dbReference type="SUPFAM" id="SSF46785">
    <property type="entry name" value="Winged helix' DNA-binding domain"/>
    <property type="match status" value="1"/>
</dbReference>
<dbReference type="SMART" id="SM00420">
    <property type="entry name" value="HTH_DEOR"/>
    <property type="match status" value="1"/>
</dbReference>
<dbReference type="AlphaFoldDB" id="A0A380JUV5"/>
<dbReference type="InterPro" id="IPR001034">
    <property type="entry name" value="DeoR_HTH"/>
</dbReference>
<accession>A0A380JUV5</accession>
<dbReference type="SMART" id="SM01134">
    <property type="entry name" value="DeoRC"/>
    <property type="match status" value="1"/>
</dbReference>
<evidence type="ECO:0000259" key="7">
    <source>
        <dbReference type="PROSITE" id="PS51000"/>
    </source>
</evidence>
<dbReference type="Proteomes" id="UP000254461">
    <property type="component" value="Unassembled WGS sequence"/>
</dbReference>
<comment type="function">
    <text evidence="6">Repressor of the lactose catabolism operon. Galactose-6-phosphate is the inducer.</text>
</comment>
<dbReference type="Gene3D" id="3.40.50.1360">
    <property type="match status" value="1"/>
</dbReference>
<keyword evidence="3" id="KW-0805">Transcription regulation</keyword>
<evidence type="ECO:0000256" key="4">
    <source>
        <dbReference type="ARBA" id="ARBA00023125"/>
    </source>
</evidence>
<reference evidence="8 9" key="1">
    <citation type="submission" date="2018-06" db="EMBL/GenBank/DDBJ databases">
        <authorList>
            <consortium name="Pathogen Informatics"/>
            <person name="Doyle S."/>
        </authorList>
    </citation>
    <scope>NUCLEOTIDE SEQUENCE [LARGE SCALE GENOMIC DNA]</scope>
    <source>
        <strain evidence="8 9">NCTC12092</strain>
    </source>
</reference>
<evidence type="ECO:0000256" key="6">
    <source>
        <dbReference type="ARBA" id="ARBA00024937"/>
    </source>
</evidence>
<proteinExistence type="predicted"/>
<dbReference type="InterPro" id="IPR018356">
    <property type="entry name" value="Tscrpt_reg_HTH_DeoR_CS"/>
</dbReference>
<dbReference type="GO" id="GO:0003677">
    <property type="term" value="F:DNA binding"/>
    <property type="evidence" value="ECO:0007669"/>
    <property type="project" value="UniProtKB-KW"/>
</dbReference>
<dbReference type="RefSeq" id="WP_037579476.1">
    <property type="nucleotide sequence ID" value="NZ_UHFF01000002.1"/>
</dbReference>
<dbReference type="InterPro" id="IPR036390">
    <property type="entry name" value="WH_DNA-bd_sf"/>
</dbReference>
<dbReference type="InterPro" id="IPR014036">
    <property type="entry name" value="DeoR-like_C"/>
</dbReference>
<dbReference type="Pfam" id="PF00455">
    <property type="entry name" value="DeoRC"/>
    <property type="match status" value="1"/>
</dbReference>
<dbReference type="Pfam" id="PF08220">
    <property type="entry name" value="HTH_DeoR"/>
    <property type="match status" value="1"/>
</dbReference>
<evidence type="ECO:0000256" key="2">
    <source>
        <dbReference type="ARBA" id="ARBA00022491"/>
    </source>
</evidence>
<dbReference type="GO" id="GO:0003700">
    <property type="term" value="F:DNA-binding transcription factor activity"/>
    <property type="evidence" value="ECO:0007669"/>
    <property type="project" value="InterPro"/>
</dbReference>
<evidence type="ECO:0000313" key="8">
    <source>
        <dbReference type="EMBL" id="SUN49359.1"/>
    </source>
</evidence>
<name>A0A380JUV5_9STRE</name>
<dbReference type="PANTHER" id="PTHR30363:SF4">
    <property type="entry name" value="GLYCEROL-3-PHOSPHATE REGULON REPRESSOR"/>
    <property type="match status" value="1"/>
</dbReference>
<dbReference type="SUPFAM" id="SSF100950">
    <property type="entry name" value="NagB/RpiA/CoA transferase-like"/>
    <property type="match status" value="1"/>
</dbReference>
<dbReference type="PROSITE" id="PS51000">
    <property type="entry name" value="HTH_DEOR_2"/>
    <property type="match status" value="1"/>
</dbReference>
<feature type="domain" description="HTH deoR-type" evidence="7">
    <location>
        <begin position="1"/>
        <end position="55"/>
    </location>
</feature>
<dbReference type="EMBL" id="UHFF01000002">
    <property type="protein sequence ID" value="SUN49359.1"/>
    <property type="molecule type" value="Genomic_DNA"/>
</dbReference>
<keyword evidence="4" id="KW-0238">DNA-binding</keyword>
<dbReference type="InterPro" id="IPR037171">
    <property type="entry name" value="NagB/RpiA_transferase-like"/>
</dbReference>
<keyword evidence="2" id="KW-0678">Repressor</keyword>
<gene>
    <name evidence="8" type="primary">glpR</name>
    <name evidence="8" type="ORF">NCTC12092_01856</name>
</gene>
<dbReference type="Gene3D" id="1.10.10.10">
    <property type="entry name" value="Winged helix-like DNA-binding domain superfamily/Winged helix DNA-binding domain"/>
    <property type="match status" value="1"/>
</dbReference>
<dbReference type="PANTHER" id="PTHR30363">
    <property type="entry name" value="HTH-TYPE TRANSCRIPTIONAL REGULATOR SRLR-RELATED"/>
    <property type="match status" value="1"/>
</dbReference>
<sequence length="248" mass="28000">MNRLEKIIQLVSQKKKIDVNTLSEQLQVSKVTIRKDLDKLESKGLLRREHGYAVLNSGDDLNVRLSYNYNIKRRIAEKAAELVQDNDTIMIESGSTCALLAEVLCQTKRNIKIITNSCFIASYIRQYSSCQLILLGGYYQPNSEVTVGPLLKEMISLFHVDRVFVGTDGFDPAVGFMGKDMMRSEGVRYMAEASEELIILTDSSKLSRPSLVHQLSLEAVDRMITDEQLEVSTYKLLQEHGIAIDFIS</sequence>
<evidence type="ECO:0000256" key="3">
    <source>
        <dbReference type="ARBA" id="ARBA00023015"/>
    </source>
</evidence>
<evidence type="ECO:0000313" key="9">
    <source>
        <dbReference type="Proteomes" id="UP000254461"/>
    </source>
</evidence>